<dbReference type="AlphaFoldDB" id="A0A0A0CYB0"/>
<sequence length="120" mass="13141">MPTNDRDDELRYAMNQLEAWLARWGAGQAPNGLQLAAIKRAVGELHIDEGETHADAEPSAHEEIADLLAAADPEHAPLVEGGGDPAAVDYTLPEFERDMELLRPKYEYLSWLGGRPVGHA</sequence>
<comment type="caution">
    <text evidence="1">The sequence shown here is derived from an EMBL/GenBank/DDBJ whole genome shotgun (WGS) entry which is preliminary data.</text>
</comment>
<dbReference type="Proteomes" id="UP000029995">
    <property type="component" value="Unassembled WGS sequence"/>
</dbReference>
<protein>
    <submittedName>
        <fullName evidence="1">Uncharacterized protein</fullName>
    </submittedName>
</protein>
<dbReference type="EMBL" id="JANX01000505">
    <property type="protein sequence ID" value="KGM31461.1"/>
    <property type="molecule type" value="Genomic_DNA"/>
</dbReference>
<gene>
    <name evidence="1" type="ORF">P409_27045</name>
</gene>
<proteinExistence type="predicted"/>
<organism evidence="1 2">
    <name type="scientific">Inquilinus limosus MP06</name>
    <dbReference type="NCBI Taxonomy" id="1398085"/>
    <lineage>
        <taxon>Bacteria</taxon>
        <taxon>Pseudomonadati</taxon>
        <taxon>Pseudomonadota</taxon>
        <taxon>Alphaproteobacteria</taxon>
        <taxon>Rhodospirillales</taxon>
        <taxon>Rhodospirillaceae</taxon>
        <taxon>Inquilinus</taxon>
    </lineage>
</organism>
<evidence type="ECO:0000313" key="2">
    <source>
        <dbReference type="Proteomes" id="UP000029995"/>
    </source>
</evidence>
<name>A0A0A0CYB0_9PROT</name>
<evidence type="ECO:0000313" key="1">
    <source>
        <dbReference type="EMBL" id="KGM31461.1"/>
    </source>
</evidence>
<accession>A0A0A0CYB0</accession>
<reference evidence="1 2" key="1">
    <citation type="submission" date="2014-01" db="EMBL/GenBank/DDBJ databases">
        <title>Genome sequence determination for a cystic fibrosis isolate, Inquilinus limosus.</title>
        <authorList>
            <person name="Pino M."/>
            <person name="Di Conza J."/>
            <person name="Gutkind G."/>
        </authorList>
    </citation>
    <scope>NUCLEOTIDE SEQUENCE [LARGE SCALE GENOMIC DNA]</scope>
    <source>
        <strain evidence="1 2">MP06</strain>
    </source>
</reference>